<dbReference type="Gene3D" id="3.40.630.10">
    <property type="entry name" value="Zn peptidases"/>
    <property type="match status" value="1"/>
</dbReference>
<protein>
    <submittedName>
        <fullName evidence="5">N-carbamoyl-L-amino acid hydrolase</fullName>
        <ecNumber evidence="5">3.5.1.87</ecNumber>
    </submittedName>
</protein>
<evidence type="ECO:0000259" key="4">
    <source>
        <dbReference type="Pfam" id="PF07687"/>
    </source>
</evidence>
<dbReference type="Pfam" id="PF01546">
    <property type="entry name" value="Peptidase_M20"/>
    <property type="match status" value="1"/>
</dbReference>
<feature type="binding site" evidence="3">
    <location>
        <position position="114"/>
    </location>
    <ligand>
        <name>Zn(2+)</name>
        <dbReference type="ChEBI" id="CHEBI:29105"/>
        <label>1</label>
    </ligand>
</feature>
<proteinExistence type="inferred from homology"/>
<dbReference type="PIRSF" id="PIRSF001235">
    <property type="entry name" value="Amidase_carbamoylase"/>
    <property type="match status" value="1"/>
</dbReference>
<dbReference type="PANTHER" id="PTHR32494:SF5">
    <property type="entry name" value="ALLANTOATE AMIDOHYDROLASE"/>
    <property type="match status" value="1"/>
</dbReference>
<dbReference type="CDD" id="cd03884">
    <property type="entry name" value="M20_bAS"/>
    <property type="match status" value="1"/>
</dbReference>
<dbReference type="SUPFAM" id="SSF55031">
    <property type="entry name" value="Bacterial exopeptidase dimerisation domain"/>
    <property type="match status" value="1"/>
</dbReference>
<dbReference type="GO" id="GO:0016813">
    <property type="term" value="F:hydrolase activity, acting on carbon-nitrogen (but not peptide) bonds, in linear amidines"/>
    <property type="evidence" value="ECO:0007669"/>
    <property type="project" value="InterPro"/>
</dbReference>
<comment type="cofactor">
    <cofactor evidence="3">
        <name>Zn(2+)</name>
        <dbReference type="ChEBI" id="CHEBI:29105"/>
    </cofactor>
    <text evidence="3">Binds 2 Zn(2+) ions per subunit.</text>
</comment>
<name>A0A679J9T7_VARPD</name>
<accession>A0A679J9T7</accession>
<evidence type="ECO:0000256" key="3">
    <source>
        <dbReference type="PIRSR" id="PIRSR001235-1"/>
    </source>
</evidence>
<gene>
    <name evidence="5" type="primary">amaB_4</name>
    <name evidence="5" type="ORF">VVAX_06758</name>
</gene>
<dbReference type="AlphaFoldDB" id="A0A679J9T7"/>
<organism evidence="5">
    <name type="scientific">Variovorax paradoxus</name>
    <dbReference type="NCBI Taxonomy" id="34073"/>
    <lineage>
        <taxon>Bacteria</taxon>
        <taxon>Pseudomonadati</taxon>
        <taxon>Pseudomonadota</taxon>
        <taxon>Betaproteobacteria</taxon>
        <taxon>Burkholderiales</taxon>
        <taxon>Comamonadaceae</taxon>
        <taxon>Variovorax</taxon>
    </lineage>
</organism>
<feature type="binding site" evidence="3">
    <location>
        <position position="213"/>
    </location>
    <ligand>
        <name>Zn(2+)</name>
        <dbReference type="ChEBI" id="CHEBI:29105"/>
        <label>1</label>
    </ligand>
</feature>
<evidence type="ECO:0000313" key="5">
    <source>
        <dbReference type="EMBL" id="CAA2110520.1"/>
    </source>
</evidence>
<dbReference type="PANTHER" id="PTHR32494">
    <property type="entry name" value="ALLANTOATE DEIMINASE-RELATED"/>
    <property type="match status" value="1"/>
</dbReference>
<dbReference type="EMBL" id="LR743508">
    <property type="protein sequence ID" value="CAA2110520.1"/>
    <property type="molecule type" value="Genomic_DNA"/>
</dbReference>
<sequence>MNDEAATAQTAQVMHSVPGERDIWRIDANRLWDRLMTLARIGATPGGGVDRQALSAEEIASWHTMIGWALSAGLEPSTDAAGNLFIALPGIDRDAPPVLAGSHLDSQPGGGRFDGVYGVAAALEVLTTMAARGVRPPVDIVCVAWMNEEGSRFAPGMMGSEAFAGVRSLNEVRAVRDAEGISVADALDALHAAFPTLRRRPLGFALAAYVEAHIEQGPILEAEERVIGVVTGIQGKKTFDIVVEGERGHAGTLAMADRRDALEAFSRIAVALYSQVGGHDDVVKFTIGRLQVEPNAPSVVPERATLRIDLRHPDNAVLELLGRRLVSLCETLAAPCQVKVTPLVDAPSNVFDPALQQAIAQAAECIGEPHMHILSAAGHDARHMASLCPSAMIFIPCRDGVSHAEHEWAEPAHVAAGANVLLRVLLPYAGEGSRP</sequence>
<evidence type="ECO:0000256" key="1">
    <source>
        <dbReference type="ARBA" id="ARBA00006153"/>
    </source>
</evidence>
<keyword evidence="3" id="KW-0862">Zinc</keyword>
<feature type="binding site" evidence="3">
    <location>
        <position position="403"/>
    </location>
    <ligand>
        <name>Zn(2+)</name>
        <dbReference type="ChEBI" id="CHEBI:29105"/>
        <label>2</label>
    </ligand>
</feature>
<comment type="similarity">
    <text evidence="1">Belongs to the peptidase M20 family.</text>
</comment>
<dbReference type="GO" id="GO:0050538">
    <property type="term" value="F:N-carbamoyl-L-amino-acid hydrolase activity"/>
    <property type="evidence" value="ECO:0007669"/>
    <property type="project" value="UniProtKB-EC"/>
</dbReference>
<dbReference type="Pfam" id="PF07687">
    <property type="entry name" value="M20_dimer"/>
    <property type="match status" value="1"/>
</dbReference>
<dbReference type="RefSeq" id="WP_339095101.1">
    <property type="nucleotide sequence ID" value="NZ_LR743508.1"/>
</dbReference>
<feature type="binding site" evidence="3">
    <location>
        <position position="114"/>
    </location>
    <ligand>
        <name>Zn(2+)</name>
        <dbReference type="ChEBI" id="CHEBI:29105"/>
        <label>2</label>
    </ligand>
</feature>
<dbReference type="InterPro" id="IPR010158">
    <property type="entry name" value="Amidase_Cbmase"/>
</dbReference>
<dbReference type="NCBIfam" id="TIGR01879">
    <property type="entry name" value="hydantase"/>
    <property type="match status" value="1"/>
</dbReference>
<feature type="domain" description="Peptidase M20 dimerisation" evidence="4">
    <location>
        <begin position="232"/>
        <end position="333"/>
    </location>
</feature>
<dbReference type="InterPro" id="IPR036264">
    <property type="entry name" value="Bact_exopeptidase_dim_dom"/>
</dbReference>
<dbReference type="Gene3D" id="3.30.70.360">
    <property type="match status" value="1"/>
</dbReference>
<dbReference type="InterPro" id="IPR002933">
    <property type="entry name" value="Peptidase_M20"/>
</dbReference>
<keyword evidence="3" id="KW-0479">Metal-binding</keyword>
<dbReference type="SUPFAM" id="SSF53187">
    <property type="entry name" value="Zn-dependent exopeptidases"/>
    <property type="match status" value="1"/>
</dbReference>
<dbReference type="EC" id="3.5.1.87" evidence="5"/>
<keyword evidence="2 5" id="KW-0378">Hydrolase</keyword>
<feature type="binding site" evidence="3">
    <location>
        <position position="103"/>
    </location>
    <ligand>
        <name>Zn(2+)</name>
        <dbReference type="ChEBI" id="CHEBI:29105"/>
        <label>1</label>
    </ligand>
</feature>
<dbReference type="InterPro" id="IPR011650">
    <property type="entry name" value="Peptidase_M20_dimer"/>
</dbReference>
<evidence type="ECO:0000256" key="2">
    <source>
        <dbReference type="ARBA" id="ARBA00022801"/>
    </source>
</evidence>
<reference evidence="5" key="1">
    <citation type="submission" date="2019-12" db="EMBL/GenBank/DDBJ databases">
        <authorList>
            <person name="Cremers G."/>
        </authorList>
    </citation>
    <scope>NUCLEOTIDE SEQUENCE</scope>
    <source>
        <strain evidence="5">Vvax</strain>
    </source>
</reference>
<feature type="binding site" evidence="3">
    <location>
        <position position="149"/>
    </location>
    <ligand>
        <name>Zn(2+)</name>
        <dbReference type="ChEBI" id="CHEBI:29105"/>
        <label>2</label>
    </ligand>
</feature>
<dbReference type="GO" id="GO:0046872">
    <property type="term" value="F:metal ion binding"/>
    <property type="evidence" value="ECO:0007669"/>
    <property type="project" value="UniProtKB-KW"/>
</dbReference>